<feature type="signal peptide" evidence="1">
    <location>
        <begin position="1"/>
        <end position="25"/>
    </location>
</feature>
<dbReference type="CDD" id="cd00104">
    <property type="entry name" value="KAZAL_FS"/>
    <property type="match status" value="1"/>
</dbReference>
<dbReference type="InterPro" id="IPR053265">
    <property type="entry name" value="Serpin"/>
</dbReference>
<protein>
    <recommendedName>
        <fullName evidence="2">Kazal-like domain-containing protein</fullName>
    </recommendedName>
</protein>
<evidence type="ECO:0000313" key="4">
    <source>
        <dbReference type="Proteomes" id="UP001642540"/>
    </source>
</evidence>
<name>A0ABP1QSA5_9HEXA</name>
<dbReference type="Gene3D" id="3.30.60.30">
    <property type="match status" value="1"/>
</dbReference>
<keyword evidence="1" id="KW-0732">Signal</keyword>
<dbReference type="InterPro" id="IPR036058">
    <property type="entry name" value="Kazal_dom_sf"/>
</dbReference>
<dbReference type="InterPro" id="IPR002350">
    <property type="entry name" value="Kazal_dom"/>
</dbReference>
<evidence type="ECO:0000259" key="2">
    <source>
        <dbReference type="PROSITE" id="PS51465"/>
    </source>
</evidence>
<feature type="chain" id="PRO_5047240519" description="Kazal-like domain-containing protein" evidence="1">
    <location>
        <begin position="26"/>
        <end position="81"/>
    </location>
</feature>
<dbReference type="Pfam" id="PF00050">
    <property type="entry name" value="Kazal_1"/>
    <property type="match status" value="1"/>
</dbReference>
<dbReference type="SUPFAM" id="SSF100895">
    <property type="entry name" value="Kazal-type serine protease inhibitors"/>
    <property type="match status" value="1"/>
</dbReference>
<dbReference type="PANTHER" id="PTHR21131:SF0">
    <property type="entry name" value="GEO10195P1-RELATED"/>
    <property type="match status" value="1"/>
</dbReference>
<dbReference type="EMBL" id="CAXLJM020000046">
    <property type="protein sequence ID" value="CAL8110964.1"/>
    <property type="molecule type" value="Genomic_DNA"/>
</dbReference>
<organism evidence="3 4">
    <name type="scientific">Orchesella dallaii</name>
    <dbReference type="NCBI Taxonomy" id="48710"/>
    <lineage>
        <taxon>Eukaryota</taxon>
        <taxon>Metazoa</taxon>
        <taxon>Ecdysozoa</taxon>
        <taxon>Arthropoda</taxon>
        <taxon>Hexapoda</taxon>
        <taxon>Collembola</taxon>
        <taxon>Entomobryomorpha</taxon>
        <taxon>Entomobryoidea</taxon>
        <taxon>Orchesellidae</taxon>
        <taxon>Orchesellinae</taxon>
        <taxon>Orchesella</taxon>
    </lineage>
</organism>
<proteinExistence type="predicted"/>
<evidence type="ECO:0000256" key="1">
    <source>
        <dbReference type="SAM" id="SignalP"/>
    </source>
</evidence>
<dbReference type="Proteomes" id="UP001642540">
    <property type="component" value="Unassembled WGS sequence"/>
</dbReference>
<reference evidence="3 4" key="1">
    <citation type="submission" date="2024-08" db="EMBL/GenBank/DDBJ databases">
        <authorList>
            <person name="Cucini C."/>
            <person name="Frati F."/>
        </authorList>
    </citation>
    <scope>NUCLEOTIDE SEQUENCE [LARGE SCALE GENOMIC DNA]</scope>
</reference>
<dbReference type="SMART" id="SM00280">
    <property type="entry name" value="KAZAL"/>
    <property type="match status" value="1"/>
</dbReference>
<gene>
    <name evidence="3" type="ORF">ODALV1_LOCUS14599</name>
</gene>
<keyword evidence="4" id="KW-1185">Reference proteome</keyword>
<sequence>MKSLIFIGILVAGFVVFTSVSVSEGACACPYVYFPVCGSDGVTYSSTCDLECEMKNNTDLTLAREGDCDESKEDDKVKLTV</sequence>
<feature type="domain" description="Kazal-like" evidence="2">
    <location>
        <begin position="21"/>
        <end position="70"/>
    </location>
</feature>
<dbReference type="PROSITE" id="PS51465">
    <property type="entry name" value="KAZAL_2"/>
    <property type="match status" value="1"/>
</dbReference>
<accession>A0ABP1QSA5</accession>
<dbReference type="PROSITE" id="PS00282">
    <property type="entry name" value="KAZAL_1"/>
    <property type="match status" value="1"/>
</dbReference>
<comment type="caution">
    <text evidence="3">The sequence shown here is derived from an EMBL/GenBank/DDBJ whole genome shotgun (WGS) entry which is preliminary data.</text>
</comment>
<evidence type="ECO:0000313" key="3">
    <source>
        <dbReference type="EMBL" id="CAL8110964.1"/>
    </source>
</evidence>
<dbReference type="PANTHER" id="PTHR21131">
    <property type="entry name" value="SERINE-TYPE ENDOPEPTIDASE INHIBITOR"/>
    <property type="match status" value="1"/>
</dbReference>